<evidence type="ECO:0000313" key="3">
    <source>
        <dbReference type="Proteomes" id="UP000699462"/>
    </source>
</evidence>
<evidence type="ECO:0008006" key="4">
    <source>
        <dbReference type="Google" id="ProtNLM"/>
    </source>
</evidence>
<keyword evidence="3" id="KW-1185">Reference proteome</keyword>
<feature type="non-terminal residue" evidence="2">
    <location>
        <position position="273"/>
    </location>
</feature>
<feature type="region of interest" description="Disordered" evidence="1">
    <location>
        <begin position="22"/>
        <end position="43"/>
    </location>
</feature>
<feature type="non-terminal residue" evidence="2">
    <location>
        <position position="1"/>
    </location>
</feature>
<dbReference type="EMBL" id="JTDF01009279">
    <property type="protein sequence ID" value="KAF8564230.1"/>
    <property type="molecule type" value="Genomic_DNA"/>
</dbReference>
<proteinExistence type="predicted"/>
<reference evidence="2 3" key="1">
    <citation type="submission" date="2019-07" db="EMBL/GenBank/DDBJ databases">
        <title>Annotation for the trematode Paragonimus westermani.</title>
        <authorList>
            <person name="Choi Y.-J."/>
        </authorList>
    </citation>
    <scope>NUCLEOTIDE SEQUENCE [LARGE SCALE GENOMIC DNA]</scope>
    <source>
        <strain evidence="2">180907_Pwestermani</strain>
    </source>
</reference>
<dbReference type="Proteomes" id="UP000699462">
    <property type="component" value="Unassembled WGS sequence"/>
</dbReference>
<dbReference type="OrthoDB" id="983479at2759"/>
<organism evidence="2 3">
    <name type="scientific">Paragonimus westermani</name>
    <dbReference type="NCBI Taxonomy" id="34504"/>
    <lineage>
        <taxon>Eukaryota</taxon>
        <taxon>Metazoa</taxon>
        <taxon>Spiralia</taxon>
        <taxon>Lophotrochozoa</taxon>
        <taxon>Platyhelminthes</taxon>
        <taxon>Trematoda</taxon>
        <taxon>Digenea</taxon>
        <taxon>Plagiorchiida</taxon>
        <taxon>Troglotremata</taxon>
        <taxon>Troglotrematidae</taxon>
        <taxon>Paragonimus</taxon>
    </lineage>
</organism>
<evidence type="ECO:0000256" key="1">
    <source>
        <dbReference type="SAM" id="MobiDB-lite"/>
    </source>
</evidence>
<protein>
    <recommendedName>
        <fullName evidence="4">ADP-ribosylation factor GTPase-activating protein 2/3</fullName>
    </recommendedName>
</protein>
<evidence type="ECO:0000313" key="2">
    <source>
        <dbReference type="EMBL" id="KAF8564230.1"/>
    </source>
</evidence>
<name>A0A8T0D8U6_9TREM</name>
<dbReference type="AlphaFoldDB" id="A0A8T0D8U6"/>
<feature type="region of interest" description="Disordered" evidence="1">
    <location>
        <begin position="237"/>
        <end position="273"/>
    </location>
</feature>
<accession>A0A8T0D8U6</accession>
<feature type="compositionally biased region" description="Polar residues" evidence="1">
    <location>
        <begin position="249"/>
        <end position="263"/>
    </location>
</feature>
<comment type="caution">
    <text evidence="2">The sequence shown here is derived from an EMBL/GenBank/DDBJ whole genome shotgun (WGS) entry which is preliminary data.</text>
</comment>
<gene>
    <name evidence="2" type="ORF">P879_10541</name>
</gene>
<sequence>GHESKDVGPFVDDANTAVLSADRPSVIGTRKPRTGKSGAKKGGLGAAKVKADFSVIESAAESADLQKERQTALSEKLAKEQWEKEAERIASLRLAYKDIVDERDKKEATLKSVDPKRAEQVERLGMSTAHFGNRGGVAHSAFTNVQKIEQEGVNITTNTRTSVITSSNLDPFFSSSGDRNYDCFSSSRDSHTDNSFARKPKSGLGSWVDDDWTVVSGPRDSLTGLNELCDRPLSQVTGSRDCHAVKSSDPISNSSEWSRSTGVGSDKTRNLRE</sequence>